<proteinExistence type="predicted"/>
<evidence type="ECO:0000313" key="3">
    <source>
        <dbReference type="Proteomes" id="UP000269221"/>
    </source>
</evidence>
<organism evidence="2 3">
    <name type="scientific">Hirundo rustica rustica</name>
    <dbReference type="NCBI Taxonomy" id="333673"/>
    <lineage>
        <taxon>Eukaryota</taxon>
        <taxon>Metazoa</taxon>
        <taxon>Chordata</taxon>
        <taxon>Craniata</taxon>
        <taxon>Vertebrata</taxon>
        <taxon>Euteleostomi</taxon>
        <taxon>Archelosauria</taxon>
        <taxon>Archosauria</taxon>
        <taxon>Dinosauria</taxon>
        <taxon>Saurischia</taxon>
        <taxon>Theropoda</taxon>
        <taxon>Coelurosauria</taxon>
        <taxon>Aves</taxon>
        <taxon>Neognathae</taxon>
        <taxon>Neoaves</taxon>
        <taxon>Telluraves</taxon>
        <taxon>Australaves</taxon>
        <taxon>Passeriformes</taxon>
        <taxon>Sylvioidea</taxon>
        <taxon>Hirundinidae</taxon>
        <taxon>Hirundo</taxon>
    </lineage>
</organism>
<dbReference type="EMBL" id="QRBI01000186">
    <property type="protein sequence ID" value="RMB95403.1"/>
    <property type="molecule type" value="Genomic_DNA"/>
</dbReference>
<accession>A0A3M0J949</accession>
<dbReference type="Proteomes" id="UP000269221">
    <property type="component" value="Unassembled WGS sequence"/>
</dbReference>
<evidence type="ECO:0000256" key="1">
    <source>
        <dbReference type="SAM" id="MobiDB-lite"/>
    </source>
</evidence>
<keyword evidence="3" id="KW-1185">Reference proteome</keyword>
<feature type="region of interest" description="Disordered" evidence="1">
    <location>
        <begin position="1"/>
        <end position="20"/>
    </location>
</feature>
<feature type="region of interest" description="Disordered" evidence="1">
    <location>
        <begin position="124"/>
        <end position="146"/>
    </location>
</feature>
<gene>
    <name evidence="2" type="ORF">DUI87_28124</name>
</gene>
<evidence type="ECO:0000313" key="2">
    <source>
        <dbReference type="EMBL" id="RMB95403.1"/>
    </source>
</evidence>
<protein>
    <submittedName>
        <fullName evidence="2">Uncharacterized protein</fullName>
    </submittedName>
</protein>
<comment type="caution">
    <text evidence="2">The sequence shown here is derived from an EMBL/GenBank/DDBJ whole genome shotgun (WGS) entry which is preliminary data.</text>
</comment>
<dbReference type="AlphaFoldDB" id="A0A3M0J949"/>
<sequence length="198" mass="22012">MPSALGAGLVPHIDHSSTMNRQKPPITGENHKPACNPGKKVLALITFLHELCNTRPKDCSNKVESYRSKISDWSCISGVAEAILVRCADNIKLRGKVNALKRRTAIQRDLGKAEESGESLVQFSVEKSPAPRKSEPQAAVQARHGLPEQQLCRKGRRAGSNQAQQYPSLPYYRHNQEMKESDGSTLIQYFLDNTKISY</sequence>
<reference evidence="2 3" key="1">
    <citation type="submission" date="2018-07" db="EMBL/GenBank/DDBJ databases">
        <title>A high quality draft genome assembly of the barn swallow (H. rustica rustica).</title>
        <authorList>
            <person name="Formenti G."/>
            <person name="Chiara M."/>
            <person name="Poveda L."/>
            <person name="Francoijs K.-J."/>
            <person name="Bonisoli-Alquati A."/>
            <person name="Canova L."/>
            <person name="Gianfranceschi L."/>
            <person name="Horner D.S."/>
            <person name="Saino N."/>
        </authorList>
    </citation>
    <scope>NUCLEOTIDE SEQUENCE [LARGE SCALE GENOMIC DNA]</scope>
    <source>
        <strain evidence="2">Chelidonia</strain>
        <tissue evidence="2">Blood</tissue>
    </source>
</reference>
<name>A0A3M0J949_HIRRU</name>